<dbReference type="Proteomes" id="UP001345691">
    <property type="component" value="Unassembled WGS sequence"/>
</dbReference>
<keyword evidence="3" id="KW-1185">Reference proteome</keyword>
<name>A0ABR0JIU6_9EURO</name>
<comment type="caution">
    <text evidence="2">The sequence shown here is derived from an EMBL/GenBank/DDBJ whole genome shotgun (WGS) entry which is preliminary data.</text>
</comment>
<dbReference type="EMBL" id="JAVRRF010000005">
    <property type="protein sequence ID" value="KAK5065901.1"/>
    <property type="molecule type" value="Genomic_DNA"/>
</dbReference>
<evidence type="ECO:0000259" key="1">
    <source>
        <dbReference type="Pfam" id="PF13577"/>
    </source>
</evidence>
<accession>A0ABR0JIU6</accession>
<gene>
    <name evidence="2" type="ORF">LTR69_003451</name>
</gene>
<reference evidence="2 3" key="1">
    <citation type="submission" date="2023-08" db="EMBL/GenBank/DDBJ databases">
        <title>Black Yeasts Isolated from many extreme environments.</title>
        <authorList>
            <person name="Coleine C."/>
            <person name="Stajich J.E."/>
            <person name="Selbmann L."/>
        </authorList>
    </citation>
    <scope>NUCLEOTIDE SEQUENCE [LARGE SCALE GENOMIC DNA]</scope>
    <source>
        <strain evidence="2 3">CCFEE 6328</strain>
    </source>
</reference>
<feature type="domain" description="SnoaL-like" evidence="1">
    <location>
        <begin position="17"/>
        <end position="137"/>
    </location>
</feature>
<sequence>MSKDQSLEAVQKRLCILEDKDELTTLMNKYCTVSDTFDFKGYGDCYHKDGTLEYDRFHKVTGKDRLAEKARSALEGYEGLQHSMTNMQFEVNGDKATGTANLICMATPNLSKPGVNFMFGGPYRWDFVRTEDGWRLWICRLSVVWTLGEDTIGGFSDKDK</sequence>
<dbReference type="Pfam" id="PF13577">
    <property type="entry name" value="SnoaL_4"/>
    <property type="match status" value="1"/>
</dbReference>
<dbReference type="InterPro" id="IPR032710">
    <property type="entry name" value="NTF2-like_dom_sf"/>
</dbReference>
<organism evidence="2 3">
    <name type="scientific">Exophiala sideris</name>
    <dbReference type="NCBI Taxonomy" id="1016849"/>
    <lineage>
        <taxon>Eukaryota</taxon>
        <taxon>Fungi</taxon>
        <taxon>Dikarya</taxon>
        <taxon>Ascomycota</taxon>
        <taxon>Pezizomycotina</taxon>
        <taxon>Eurotiomycetes</taxon>
        <taxon>Chaetothyriomycetidae</taxon>
        <taxon>Chaetothyriales</taxon>
        <taxon>Herpotrichiellaceae</taxon>
        <taxon>Exophiala</taxon>
    </lineage>
</organism>
<protein>
    <recommendedName>
        <fullName evidence="1">SnoaL-like domain-containing protein</fullName>
    </recommendedName>
</protein>
<dbReference type="SUPFAM" id="SSF54427">
    <property type="entry name" value="NTF2-like"/>
    <property type="match status" value="1"/>
</dbReference>
<evidence type="ECO:0000313" key="2">
    <source>
        <dbReference type="EMBL" id="KAK5065901.1"/>
    </source>
</evidence>
<proteinExistence type="predicted"/>
<dbReference type="Gene3D" id="3.10.450.50">
    <property type="match status" value="1"/>
</dbReference>
<evidence type="ECO:0000313" key="3">
    <source>
        <dbReference type="Proteomes" id="UP001345691"/>
    </source>
</evidence>
<dbReference type="InterPro" id="IPR037401">
    <property type="entry name" value="SnoaL-like"/>
</dbReference>